<comment type="caution">
    <text evidence="1">The sequence shown here is derived from an EMBL/GenBank/DDBJ whole genome shotgun (WGS) entry which is preliminary data.</text>
</comment>
<dbReference type="Pfam" id="PF07024">
    <property type="entry name" value="ImpE"/>
    <property type="match status" value="1"/>
</dbReference>
<dbReference type="EMBL" id="JAMXQS010000009">
    <property type="protein sequence ID" value="MCO6051758.1"/>
    <property type="molecule type" value="Genomic_DNA"/>
</dbReference>
<keyword evidence="2" id="KW-1185">Reference proteome</keyword>
<dbReference type="SUPFAM" id="SSF144059">
    <property type="entry name" value="ImpE-like"/>
    <property type="match status" value="1"/>
</dbReference>
<evidence type="ECO:0000313" key="2">
    <source>
        <dbReference type="Proteomes" id="UP001205906"/>
    </source>
</evidence>
<dbReference type="InterPro" id="IPR009211">
    <property type="entry name" value="TagJ"/>
</dbReference>
<name>A0ABT1CBA8_9HYPH</name>
<evidence type="ECO:0000313" key="1">
    <source>
        <dbReference type="EMBL" id="MCO6051758.1"/>
    </source>
</evidence>
<dbReference type="InterPro" id="IPR011990">
    <property type="entry name" value="TPR-like_helical_dom_sf"/>
</dbReference>
<sequence>MSASEAIGQALSADRLTEALKLALDAVKAKPQDAQARLLLIDLLILLGDYERADKQADAAAKISPVDAVGLSILRGQVRGLDARDKWFRGGAVPAFPGGPSPADEAALRLGLALREKDGIAARAAYEALEAAREPLSLIWNGAPAPDFRDADDRLFHAFEVITTGGAYLWIEFARVENLALEPIRRPRDLAVRRATLTLKSGSAAEVLIPAIYGIASELSDPLRLGRQTNWIELPGGLMAGQGQRCFLVGEEIEPLSGAESIDAAAEEAALG</sequence>
<organism evidence="1 2">
    <name type="scientific">Mesorhizobium liriopis</name>
    <dbReference type="NCBI Taxonomy" id="2953882"/>
    <lineage>
        <taxon>Bacteria</taxon>
        <taxon>Pseudomonadati</taxon>
        <taxon>Pseudomonadota</taxon>
        <taxon>Alphaproteobacteria</taxon>
        <taxon>Hyphomicrobiales</taxon>
        <taxon>Phyllobacteriaceae</taxon>
        <taxon>Mesorhizobium</taxon>
    </lineage>
</organism>
<gene>
    <name evidence="1" type="ORF">NGM99_18390</name>
</gene>
<dbReference type="Gene3D" id="1.25.40.10">
    <property type="entry name" value="Tetratricopeptide repeat domain"/>
    <property type="match status" value="1"/>
</dbReference>
<dbReference type="PIRSF" id="PIRSF029288">
    <property type="entry name" value="SciE_ImpE"/>
    <property type="match status" value="1"/>
</dbReference>
<accession>A0ABT1CBA8</accession>
<dbReference type="RefSeq" id="WP_252821650.1">
    <property type="nucleotide sequence ID" value="NZ_JAMXQS010000009.1"/>
</dbReference>
<reference evidence="1 2" key="1">
    <citation type="submission" date="2022-06" db="EMBL/GenBank/DDBJ databases">
        <title>Mesorhizobium sp. strain RP14 Genome sequencing and assembly.</title>
        <authorList>
            <person name="Kim I."/>
        </authorList>
    </citation>
    <scope>NUCLEOTIDE SEQUENCE [LARGE SCALE GENOMIC DNA]</scope>
    <source>
        <strain evidence="2">RP14(2022)</strain>
    </source>
</reference>
<proteinExistence type="predicted"/>
<dbReference type="Proteomes" id="UP001205906">
    <property type="component" value="Unassembled WGS sequence"/>
</dbReference>
<protein>
    <submittedName>
        <fullName evidence="1">Nitrogen fixation protein</fullName>
    </submittedName>
</protein>